<dbReference type="SUPFAM" id="SSF52283">
    <property type="entry name" value="Formate/glycerate dehydrogenase catalytic domain-like"/>
    <property type="match status" value="1"/>
</dbReference>
<accession>A0A543DX83</accession>
<protein>
    <submittedName>
        <fullName evidence="7">D-3-phosphoglycerate dehydrogenase</fullName>
    </submittedName>
</protein>
<keyword evidence="8" id="KW-1185">Reference proteome</keyword>
<dbReference type="Gene3D" id="3.40.50.720">
    <property type="entry name" value="NAD(P)-binding Rossmann-like Domain"/>
    <property type="match status" value="2"/>
</dbReference>
<dbReference type="FunFam" id="3.40.50.720:FF:000203">
    <property type="entry name" value="D-3-phosphoglycerate dehydrogenase (SerA)"/>
    <property type="match status" value="1"/>
</dbReference>
<evidence type="ECO:0000259" key="6">
    <source>
        <dbReference type="Pfam" id="PF02826"/>
    </source>
</evidence>
<reference evidence="7 8" key="1">
    <citation type="submission" date="2019-06" db="EMBL/GenBank/DDBJ databases">
        <title>Sequencing the genomes of 1000 actinobacteria strains.</title>
        <authorList>
            <person name="Klenk H.-P."/>
        </authorList>
    </citation>
    <scope>NUCLEOTIDE SEQUENCE [LARGE SCALE GENOMIC DNA]</scope>
    <source>
        <strain evidence="7 8">DSM 45301</strain>
    </source>
</reference>
<feature type="domain" description="D-isomer specific 2-hydroxyacid dehydrogenase catalytic" evidence="5">
    <location>
        <begin position="68"/>
        <end position="351"/>
    </location>
</feature>
<gene>
    <name evidence="7" type="ORF">FB558_0696</name>
</gene>
<dbReference type="RefSeq" id="WP_142047998.1">
    <property type="nucleotide sequence ID" value="NZ_VFPA01000001.1"/>
</dbReference>
<dbReference type="InterPro" id="IPR036291">
    <property type="entry name" value="NAD(P)-bd_dom_sf"/>
</dbReference>
<dbReference type="Pfam" id="PF00389">
    <property type="entry name" value="2-Hacid_dh"/>
    <property type="match status" value="1"/>
</dbReference>
<evidence type="ECO:0000259" key="5">
    <source>
        <dbReference type="Pfam" id="PF00389"/>
    </source>
</evidence>
<feature type="domain" description="D-isomer specific 2-hydroxyacid dehydrogenase NAD-binding" evidence="6">
    <location>
        <begin position="141"/>
        <end position="319"/>
    </location>
</feature>
<dbReference type="PROSITE" id="PS00671">
    <property type="entry name" value="D_2_HYDROXYACID_DH_3"/>
    <property type="match status" value="1"/>
</dbReference>
<dbReference type="GO" id="GO:0016616">
    <property type="term" value="F:oxidoreductase activity, acting on the CH-OH group of donors, NAD or NADP as acceptor"/>
    <property type="evidence" value="ECO:0007669"/>
    <property type="project" value="InterPro"/>
</dbReference>
<dbReference type="AlphaFoldDB" id="A0A543DX83"/>
<dbReference type="Pfam" id="PF02826">
    <property type="entry name" value="2-Hacid_dh_C"/>
    <property type="match status" value="1"/>
</dbReference>
<dbReference type="PANTHER" id="PTHR42938">
    <property type="entry name" value="FORMATE DEHYDROGENASE 1"/>
    <property type="match status" value="1"/>
</dbReference>
<dbReference type="EMBL" id="VFPA01000001">
    <property type="protein sequence ID" value="TQM13940.1"/>
    <property type="molecule type" value="Genomic_DNA"/>
</dbReference>
<comment type="similarity">
    <text evidence="1 4">Belongs to the D-isomer specific 2-hydroxyacid dehydrogenase family.</text>
</comment>
<evidence type="ECO:0000256" key="2">
    <source>
        <dbReference type="ARBA" id="ARBA00023002"/>
    </source>
</evidence>
<dbReference type="Proteomes" id="UP000315677">
    <property type="component" value="Unassembled WGS sequence"/>
</dbReference>
<dbReference type="GO" id="GO:0051287">
    <property type="term" value="F:NAD binding"/>
    <property type="evidence" value="ECO:0007669"/>
    <property type="project" value="InterPro"/>
</dbReference>
<keyword evidence="3" id="KW-0520">NAD</keyword>
<name>A0A543DX83_9PSEU</name>
<keyword evidence="2 4" id="KW-0560">Oxidoreductase</keyword>
<evidence type="ECO:0000256" key="1">
    <source>
        <dbReference type="ARBA" id="ARBA00005854"/>
    </source>
</evidence>
<dbReference type="InterPro" id="IPR006139">
    <property type="entry name" value="D-isomer_2_OHA_DH_cat_dom"/>
</dbReference>
<proteinExistence type="inferred from homology"/>
<evidence type="ECO:0000256" key="3">
    <source>
        <dbReference type="ARBA" id="ARBA00023027"/>
    </source>
</evidence>
<comment type="caution">
    <text evidence="7">The sequence shown here is derived from an EMBL/GenBank/DDBJ whole genome shotgun (WGS) entry which is preliminary data.</text>
</comment>
<dbReference type="InterPro" id="IPR006140">
    <property type="entry name" value="D-isomer_DH_NAD-bd"/>
</dbReference>
<dbReference type="InterPro" id="IPR029753">
    <property type="entry name" value="D-isomer_DH_CS"/>
</dbReference>
<evidence type="ECO:0000256" key="4">
    <source>
        <dbReference type="RuleBase" id="RU003719"/>
    </source>
</evidence>
<dbReference type="PANTHER" id="PTHR42938:SF9">
    <property type="entry name" value="FORMATE DEHYDROGENASE 1"/>
    <property type="match status" value="1"/>
</dbReference>
<organism evidence="7 8">
    <name type="scientific">Pseudonocardia kunmingensis</name>
    <dbReference type="NCBI Taxonomy" id="630975"/>
    <lineage>
        <taxon>Bacteria</taxon>
        <taxon>Bacillati</taxon>
        <taxon>Actinomycetota</taxon>
        <taxon>Actinomycetes</taxon>
        <taxon>Pseudonocardiales</taxon>
        <taxon>Pseudonocardiaceae</taxon>
        <taxon>Pseudonocardia</taxon>
    </lineage>
</organism>
<evidence type="ECO:0000313" key="8">
    <source>
        <dbReference type="Proteomes" id="UP000315677"/>
    </source>
</evidence>
<dbReference type="SUPFAM" id="SSF51735">
    <property type="entry name" value="NAD(P)-binding Rossmann-fold domains"/>
    <property type="match status" value="1"/>
</dbReference>
<dbReference type="OrthoDB" id="117809at2"/>
<evidence type="ECO:0000313" key="7">
    <source>
        <dbReference type="EMBL" id="TQM13940.1"/>
    </source>
</evidence>
<sequence length="361" mass="36931">MTPLTHPAGSAGFRPPVIVCAGDEFISADLLARALEGAGVEAEFRRIDSRWPTEPFAAFDGVREAAGDPARLAELVRGADALVTHLAPLTADVLAAGGLRVVGVTRGGPVNVDVPAATAAGTLVVHLPGRNLGAVAEFCVGTMICAMRGLPSAAIRLASGHWDAGGFRYERTGLELRAATVGLVGLGAVGLRVAELLRAFGSTVLAHDPYASAEAAERVGVRLVELPELLSGSDVVSVHARLTPETKQMVDAAALAAMRPGAVLVNTARGELVDTRAVDAALESGHLRAAVLDVFDPEPPAPDDPLLRRPNVFATPHLAGASRQVAEESAARIAAEVATVLSGGAPTNCVNPEVLDAGAAP</sequence>